<keyword evidence="5 12" id="KW-0808">Transferase</keyword>
<evidence type="ECO:0000256" key="7">
    <source>
        <dbReference type="ARBA" id="ARBA00022824"/>
    </source>
</evidence>
<keyword evidence="9 12" id="KW-0472">Membrane</keyword>
<dbReference type="SUPFAM" id="SSF53756">
    <property type="entry name" value="UDP-Glycosyltransferase/glycogen phosphorylase"/>
    <property type="match status" value="1"/>
</dbReference>
<protein>
    <recommendedName>
        <fullName evidence="12">Alpha-1,3/1,6-mannosyltransferase ALG2</fullName>
        <ecNumber evidence="12">2.4.1.132</ecNumber>
        <ecNumber evidence="12">2.4.1.257</ecNumber>
    </recommendedName>
    <alternativeName>
        <fullName evidence="12">GDP-Man:Man(1)GlcNAc(2)-PP-Dol alpha-1,3-mannosyltransferase</fullName>
    </alternativeName>
</protein>
<keyword evidence="7 12" id="KW-0256">Endoplasmic reticulum</keyword>
<dbReference type="GO" id="GO:0102704">
    <property type="term" value="F:GDP-Man:Man(2)GlcNAc(2)-PP-Dol alpha-1,6-mannosyltransferase activity"/>
    <property type="evidence" value="ECO:0007669"/>
    <property type="project" value="UniProtKB-UniRule"/>
</dbReference>
<evidence type="ECO:0000256" key="6">
    <source>
        <dbReference type="ARBA" id="ARBA00022692"/>
    </source>
</evidence>
<evidence type="ECO:0000259" key="14">
    <source>
        <dbReference type="Pfam" id="PF13439"/>
    </source>
</evidence>
<dbReference type="InterPro" id="IPR028098">
    <property type="entry name" value="Glyco_trans_4-like_N"/>
</dbReference>
<dbReference type="InterPro" id="IPR001296">
    <property type="entry name" value="Glyco_trans_1"/>
</dbReference>
<comment type="catalytic activity">
    <reaction evidence="11 12">
        <text>an alpha-D-Man-(1-&gt;3)-beta-D-Man-(1-&gt;4)-beta-D-GlcNAc-(1-&gt;4)-alpha-D-GlcNAc-diphospho-di-trans,poly-cis-dolichol + GDP-alpha-D-mannose = an alpha-D-Man-(1-&gt;3)-[alpha-D-Man-(1-&gt;6)]-beta-D-Man-(1-&gt;4)-beta-D-GlcNAc-(1-&gt;4)-alpha-D-GlcNAc-diphospho-di-trans,poly-cis-dolichol + GDP + H(+)</text>
        <dbReference type="Rhea" id="RHEA:29519"/>
        <dbReference type="Rhea" id="RHEA-COMP:19513"/>
        <dbReference type="Rhea" id="RHEA-COMP:19515"/>
        <dbReference type="ChEBI" id="CHEBI:15378"/>
        <dbReference type="ChEBI" id="CHEBI:57527"/>
        <dbReference type="ChEBI" id="CHEBI:58189"/>
        <dbReference type="ChEBI" id="CHEBI:132510"/>
        <dbReference type="ChEBI" id="CHEBI:132511"/>
        <dbReference type="EC" id="2.4.1.257"/>
    </reaction>
    <physiologicalReaction direction="left-to-right" evidence="11 12">
        <dbReference type="Rhea" id="RHEA:29520"/>
    </physiologicalReaction>
</comment>
<sequence length="496" mass="54339">MGALRIGILHPDLGIGGAERLVVDAALGLQKLGHHVEIYTSYHDPDHCFDETRDGTLNVNYARSPFPRALYGRFHIAFAILRQIHLVVTLLLGARSGKTPPCDVYMVDQLSACIPLLRWGFGRRVVFYCHFPDKLLSDGKTARTDGVKRGSLLKRIYRWPADWLEETTTGKADVILANSHFTASVFMTAFPSIKVVPRVVHPGINISAYTKPETPPTNLGGLEEVLDRSTFLSLNRFERKKDLELAIEAFAQFHISLSEEQKANFIHPVRLVLAGGYDPRVLDNVRTLEHLRQVCVKFNLSTYTLSSSVEPHQPHASDTATSHGRADVSFLLNFTTSQRTALLHNTHTLALLYTPSNEHFGIVPVEAMIAGLPVVACESGGPVESVLPFPDGESLTDTRGKGTGFLVPPSPASFASAMHKVVNFTPAQRAAVASTAQERARTLFGMDAMCEGLSEVLEDAIKMGPVGAESRAKRLSLWGPGIIVLAGILFILSKYI</sequence>
<evidence type="ECO:0000256" key="8">
    <source>
        <dbReference type="ARBA" id="ARBA00022989"/>
    </source>
</evidence>
<gene>
    <name evidence="15" type="ORF">BS47DRAFT_1319206</name>
</gene>
<comment type="pathway">
    <text evidence="3 12">Protein modification; protein glycosylation.</text>
</comment>
<proteinExistence type="inferred from homology"/>
<dbReference type="AlphaFoldDB" id="A0A9P6ASM0"/>
<dbReference type="Pfam" id="PF13439">
    <property type="entry name" value="Glyco_transf_4"/>
    <property type="match status" value="1"/>
</dbReference>
<organism evidence="15 16">
    <name type="scientific">Hydnum rufescens UP504</name>
    <dbReference type="NCBI Taxonomy" id="1448309"/>
    <lineage>
        <taxon>Eukaryota</taxon>
        <taxon>Fungi</taxon>
        <taxon>Dikarya</taxon>
        <taxon>Basidiomycota</taxon>
        <taxon>Agaricomycotina</taxon>
        <taxon>Agaricomycetes</taxon>
        <taxon>Cantharellales</taxon>
        <taxon>Hydnaceae</taxon>
        <taxon>Hydnum</taxon>
    </lineage>
</organism>
<evidence type="ECO:0000256" key="3">
    <source>
        <dbReference type="ARBA" id="ARBA00004922"/>
    </source>
</evidence>
<dbReference type="PANTHER" id="PTHR45918">
    <property type="entry name" value="ALPHA-1,3/1,6-MANNOSYLTRANSFERASE ALG2"/>
    <property type="match status" value="1"/>
</dbReference>
<evidence type="ECO:0000256" key="12">
    <source>
        <dbReference type="RuleBase" id="RU367136"/>
    </source>
</evidence>
<evidence type="ECO:0000256" key="1">
    <source>
        <dbReference type="ARBA" id="ARBA00003142"/>
    </source>
</evidence>
<evidence type="ECO:0000256" key="5">
    <source>
        <dbReference type="ARBA" id="ARBA00022679"/>
    </source>
</evidence>
<dbReference type="OrthoDB" id="448893at2759"/>
<name>A0A9P6ASM0_9AGAM</name>
<keyword evidence="4 12" id="KW-0328">Glycosyltransferase</keyword>
<dbReference type="Proteomes" id="UP000886523">
    <property type="component" value="Unassembled WGS sequence"/>
</dbReference>
<keyword evidence="8 12" id="KW-1133">Transmembrane helix</keyword>
<evidence type="ECO:0000256" key="9">
    <source>
        <dbReference type="ARBA" id="ARBA00023136"/>
    </source>
</evidence>
<evidence type="ECO:0000259" key="13">
    <source>
        <dbReference type="Pfam" id="PF00534"/>
    </source>
</evidence>
<dbReference type="EC" id="2.4.1.132" evidence="12"/>
<reference evidence="15" key="1">
    <citation type="journal article" date="2020" name="Nat. Commun.">
        <title>Large-scale genome sequencing of mycorrhizal fungi provides insights into the early evolution of symbiotic traits.</title>
        <authorList>
            <person name="Miyauchi S."/>
            <person name="Kiss E."/>
            <person name="Kuo A."/>
            <person name="Drula E."/>
            <person name="Kohler A."/>
            <person name="Sanchez-Garcia M."/>
            <person name="Morin E."/>
            <person name="Andreopoulos B."/>
            <person name="Barry K.W."/>
            <person name="Bonito G."/>
            <person name="Buee M."/>
            <person name="Carver A."/>
            <person name="Chen C."/>
            <person name="Cichocki N."/>
            <person name="Clum A."/>
            <person name="Culley D."/>
            <person name="Crous P.W."/>
            <person name="Fauchery L."/>
            <person name="Girlanda M."/>
            <person name="Hayes R.D."/>
            <person name="Keri Z."/>
            <person name="LaButti K."/>
            <person name="Lipzen A."/>
            <person name="Lombard V."/>
            <person name="Magnuson J."/>
            <person name="Maillard F."/>
            <person name="Murat C."/>
            <person name="Nolan M."/>
            <person name="Ohm R.A."/>
            <person name="Pangilinan J."/>
            <person name="Pereira M.F."/>
            <person name="Perotto S."/>
            <person name="Peter M."/>
            <person name="Pfister S."/>
            <person name="Riley R."/>
            <person name="Sitrit Y."/>
            <person name="Stielow J.B."/>
            <person name="Szollosi G."/>
            <person name="Zifcakova L."/>
            <person name="Stursova M."/>
            <person name="Spatafora J.W."/>
            <person name="Tedersoo L."/>
            <person name="Vaario L.M."/>
            <person name="Yamada A."/>
            <person name="Yan M."/>
            <person name="Wang P."/>
            <person name="Xu J."/>
            <person name="Bruns T."/>
            <person name="Baldrian P."/>
            <person name="Vilgalys R."/>
            <person name="Dunand C."/>
            <person name="Henrissat B."/>
            <person name="Grigoriev I.V."/>
            <person name="Hibbett D."/>
            <person name="Nagy L.G."/>
            <person name="Martin F.M."/>
        </authorList>
    </citation>
    <scope>NUCLEOTIDE SEQUENCE</scope>
    <source>
        <strain evidence="15">UP504</strain>
    </source>
</reference>
<comment type="subcellular location">
    <subcellularLocation>
        <location evidence="2 12">Endoplasmic reticulum membrane</location>
    </subcellularLocation>
</comment>
<keyword evidence="16" id="KW-1185">Reference proteome</keyword>
<feature type="domain" description="Glycosyltransferase subfamily 4-like N-terminal" evidence="14">
    <location>
        <begin position="15"/>
        <end position="206"/>
    </location>
</feature>
<dbReference type="GO" id="GO:0004378">
    <property type="term" value="F:GDP-Man:Man(1)GlcNAc(2)-PP-Dol alpha-1,3-mannosyltransferase activity"/>
    <property type="evidence" value="ECO:0007669"/>
    <property type="project" value="UniProtKB-UniRule"/>
</dbReference>
<dbReference type="PANTHER" id="PTHR45918:SF1">
    <property type="entry name" value="ALPHA-1,3_1,6-MANNOSYLTRANSFERASE ALG2"/>
    <property type="match status" value="1"/>
</dbReference>
<feature type="transmembrane region" description="Helical" evidence="12">
    <location>
        <begin position="475"/>
        <end position="492"/>
    </location>
</feature>
<evidence type="ECO:0000256" key="11">
    <source>
        <dbReference type="ARBA" id="ARBA00045104"/>
    </source>
</evidence>
<evidence type="ECO:0000256" key="2">
    <source>
        <dbReference type="ARBA" id="ARBA00004586"/>
    </source>
</evidence>
<dbReference type="GO" id="GO:0005789">
    <property type="term" value="C:endoplasmic reticulum membrane"/>
    <property type="evidence" value="ECO:0007669"/>
    <property type="project" value="UniProtKB-SubCell"/>
</dbReference>
<evidence type="ECO:0000256" key="10">
    <source>
        <dbReference type="ARBA" id="ARBA00045103"/>
    </source>
</evidence>
<dbReference type="Gene3D" id="3.40.50.2000">
    <property type="entry name" value="Glycogen Phosphorylase B"/>
    <property type="match status" value="2"/>
</dbReference>
<feature type="domain" description="Glycosyl transferase family 1" evidence="13">
    <location>
        <begin position="227"/>
        <end position="425"/>
    </location>
</feature>
<evidence type="ECO:0000313" key="16">
    <source>
        <dbReference type="Proteomes" id="UP000886523"/>
    </source>
</evidence>
<dbReference type="Pfam" id="PF00534">
    <property type="entry name" value="Glycos_transf_1"/>
    <property type="match status" value="1"/>
</dbReference>
<keyword evidence="6 12" id="KW-0812">Transmembrane</keyword>
<dbReference type="InterPro" id="IPR027054">
    <property type="entry name" value="ALG2"/>
</dbReference>
<comment type="catalytic activity">
    <reaction evidence="10 12">
        <text>a beta-D-Man-(1-&gt;4)-beta-D-GlcNAc-(1-&gt;4)-alpha-D-GlcNAc-diphospho-di-trans,poly-cis-dolichol + GDP-alpha-D-mannose = an alpha-D-Man-(1-&gt;3)-beta-D-Man-(1-&gt;4)-beta-D-GlcNAc-(1-&gt;4)-alpha-D-GlcNAc-diphospho-di-trans,poly-cis-dolichol + GDP + H(+)</text>
        <dbReference type="Rhea" id="RHEA:29515"/>
        <dbReference type="Rhea" id="RHEA-COMP:19511"/>
        <dbReference type="Rhea" id="RHEA-COMP:19513"/>
        <dbReference type="ChEBI" id="CHEBI:15378"/>
        <dbReference type="ChEBI" id="CHEBI:57527"/>
        <dbReference type="ChEBI" id="CHEBI:58189"/>
        <dbReference type="ChEBI" id="CHEBI:58472"/>
        <dbReference type="ChEBI" id="CHEBI:132510"/>
        <dbReference type="EC" id="2.4.1.132"/>
    </reaction>
    <physiologicalReaction direction="left-to-right" evidence="10 12">
        <dbReference type="Rhea" id="RHEA:29516"/>
    </physiologicalReaction>
</comment>
<accession>A0A9P6ASM0</accession>
<comment type="similarity">
    <text evidence="12">Belongs to the glycosyltransferase group 1 family.</text>
</comment>
<dbReference type="EC" id="2.4.1.257" evidence="12"/>
<comment type="caution">
    <text evidence="15">The sequence shown here is derived from an EMBL/GenBank/DDBJ whole genome shotgun (WGS) entry which is preliminary data.</text>
</comment>
<evidence type="ECO:0000313" key="15">
    <source>
        <dbReference type="EMBL" id="KAF9511198.1"/>
    </source>
</evidence>
<evidence type="ECO:0000256" key="4">
    <source>
        <dbReference type="ARBA" id="ARBA00022676"/>
    </source>
</evidence>
<comment type="function">
    <text evidence="1 12">Mannosylates Man(2)GlcNAc(2)-dolichol diphosphate and Man(1)GlcNAc(2)-dolichol diphosphate to form Man(3)GlcNAc(2)-dolichol diphosphate.</text>
</comment>
<dbReference type="EMBL" id="MU129004">
    <property type="protein sequence ID" value="KAF9511198.1"/>
    <property type="molecule type" value="Genomic_DNA"/>
</dbReference>